<sequence>MQSGISRDFTASQLWRSHFERLLLNLALVELRDLPMTVSIEYIPVTPIEYPDEDGKPMAEGDLQRKCLVYATTVLEIYFQNHPDVYVAGNLFIYYEKGYPESVVAPDVFVVFGVENRDRRSYKTWEENNQTPDFVLEITSKSTRSKDQGAKKGIYAFLGVREYFQYDPTGDYLNPQLQGLHLVDGNYFPVAANTLPDGTVSLPSEVLGLELRLEAGKLRFYNPATEQTLLTHEEEAVARQAAEEARQQTEQKAQRLAAKLRELNIDPDSL</sequence>
<dbReference type="CDD" id="cd06260">
    <property type="entry name" value="DUF820-like"/>
    <property type="match status" value="1"/>
</dbReference>
<gene>
    <name evidence="3" type="ORF">GXM_05611</name>
</gene>
<organism evidence="3 4">
    <name type="scientific">Nostoc sphaeroides CCNUC1</name>
    <dbReference type="NCBI Taxonomy" id="2653204"/>
    <lineage>
        <taxon>Bacteria</taxon>
        <taxon>Bacillati</taxon>
        <taxon>Cyanobacteriota</taxon>
        <taxon>Cyanophyceae</taxon>
        <taxon>Nostocales</taxon>
        <taxon>Nostocaceae</taxon>
        <taxon>Nostoc</taxon>
    </lineage>
</organism>
<proteinExistence type="predicted"/>
<dbReference type="SUPFAM" id="SSF52980">
    <property type="entry name" value="Restriction endonuclease-like"/>
    <property type="match status" value="1"/>
</dbReference>
<dbReference type="InterPro" id="IPR008538">
    <property type="entry name" value="Uma2"/>
</dbReference>
<feature type="coiled-coil region" evidence="1">
    <location>
        <begin position="232"/>
        <end position="266"/>
    </location>
</feature>
<keyword evidence="1" id="KW-0175">Coiled coil</keyword>
<dbReference type="InterPro" id="IPR011335">
    <property type="entry name" value="Restrct_endonuc-II-like"/>
</dbReference>
<dbReference type="Pfam" id="PF05685">
    <property type="entry name" value="Uma2"/>
    <property type="match status" value="1"/>
</dbReference>
<dbReference type="KEGG" id="nsh:GXM_05611"/>
<dbReference type="Proteomes" id="UP000326678">
    <property type="component" value="Chromosome Gxm1"/>
</dbReference>
<protein>
    <submittedName>
        <fullName evidence="3">Uma2 family endonuclease</fullName>
    </submittedName>
</protein>
<evidence type="ECO:0000313" key="4">
    <source>
        <dbReference type="Proteomes" id="UP000326678"/>
    </source>
</evidence>
<dbReference type="InterPro" id="IPR012296">
    <property type="entry name" value="Nuclease_put_TT1808"/>
</dbReference>
<keyword evidence="3" id="KW-0378">Hydrolase</keyword>
<evidence type="ECO:0000256" key="1">
    <source>
        <dbReference type="SAM" id="Coils"/>
    </source>
</evidence>
<keyword evidence="3" id="KW-0540">Nuclease</keyword>
<dbReference type="PANTHER" id="PTHR33352:SF3">
    <property type="entry name" value="SLR1612 PROTEIN"/>
    <property type="match status" value="1"/>
</dbReference>
<dbReference type="AlphaFoldDB" id="A0A5P8W846"/>
<dbReference type="Gene3D" id="3.90.1570.10">
    <property type="entry name" value="tt1808, chain A"/>
    <property type="match status" value="1"/>
</dbReference>
<evidence type="ECO:0000259" key="2">
    <source>
        <dbReference type="Pfam" id="PF05685"/>
    </source>
</evidence>
<feature type="domain" description="Putative restriction endonuclease" evidence="2">
    <location>
        <begin position="61"/>
        <end position="213"/>
    </location>
</feature>
<reference evidence="3 4" key="1">
    <citation type="submission" date="2019-10" db="EMBL/GenBank/DDBJ databases">
        <title>Genomic and transcriptomic insights into the perfect genentic adaptation of a filamentous nitrogen-fixing cyanobacterium to rice fields.</title>
        <authorList>
            <person name="Chen Z."/>
        </authorList>
    </citation>
    <scope>NUCLEOTIDE SEQUENCE [LARGE SCALE GENOMIC DNA]</scope>
    <source>
        <strain evidence="3">CCNUC1</strain>
    </source>
</reference>
<keyword evidence="4" id="KW-1185">Reference proteome</keyword>
<dbReference type="PANTHER" id="PTHR33352">
    <property type="entry name" value="SLR1095 PROTEIN"/>
    <property type="match status" value="1"/>
</dbReference>
<name>A0A5P8W846_9NOSO</name>
<dbReference type="EMBL" id="CP045226">
    <property type="protein sequence ID" value="QFS48119.1"/>
    <property type="molecule type" value="Genomic_DNA"/>
</dbReference>
<keyword evidence="3" id="KW-0255">Endonuclease</keyword>
<dbReference type="GO" id="GO:0004519">
    <property type="term" value="F:endonuclease activity"/>
    <property type="evidence" value="ECO:0007669"/>
    <property type="project" value="UniProtKB-KW"/>
</dbReference>
<evidence type="ECO:0000313" key="3">
    <source>
        <dbReference type="EMBL" id="QFS48119.1"/>
    </source>
</evidence>
<accession>A0A5P8W846</accession>